<dbReference type="EMBL" id="DS268767">
    <property type="protein sequence ID" value="EFP01355.1"/>
    <property type="molecule type" value="Genomic_DNA"/>
</dbReference>
<dbReference type="HOGENOM" id="CLU_442955_0_0_1"/>
<proteinExistence type="predicted"/>
<feature type="region of interest" description="Disordered" evidence="1">
    <location>
        <begin position="382"/>
        <end position="502"/>
    </location>
</feature>
<evidence type="ECO:0000313" key="2">
    <source>
        <dbReference type="EMBL" id="EFP01355.1"/>
    </source>
</evidence>
<dbReference type="InParanoid" id="E3NJX7"/>
<name>E3NJX7_CAERE</name>
<dbReference type="Proteomes" id="UP000008281">
    <property type="component" value="Unassembled WGS sequence"/>
</dbReference>
<feature type="compositionally biased region" description="Polar residues" evidence="1">
    <location>
        <begin position="490"/>
        <end position="502"/>
    </location>
</feature>
<protein>
    <submittedName>
        <fullName evidence="2">Uncharacterized protein</fullName>
    </submittedName>
</protein>
<feature type="compositionally biased region" description="Low complexity" evidence="1">
    <location>
        <begin position="42"/>
        <end position="53"/>
    </location>
</feature>
<evidence type="ECO:0000313" key="3">
    <source>
        <dbReference type="Proteomes" id="UP000008281"/>
    </source>
</evidence>
<gene>
    <name evidence="2" type="ORF">CRE_01417</name>
</gene>
<evidence type="ECO:0000256" key="1">
    <source>
        <dbReference type="SAM" id="MobiDB-lite"/>
    </source>
</evidence>
<feature type="compositionally biased region" description="Low complexity" evidence="1">
    <location>
        <begin position="417"/>
        <end position="431"/>
    </location>
</feature>
<dbReference type="AlphaFoldDB" id="E3NJX7"/>
<accession>E3NJX7</accession>
<feature type="compositionally biased region" description="Basic and acidic residues" evidence="1">
    <location>
        <begin position="475"/>
        <end position="489"/>
    </location>
</feature>
<reference evidence="2" key="1">
    <citation type="submission" date="2007-07" db="EMBL/GenBank/DDBJ databases">
        <title>PCAP assembly of the Caenorhabditis remanei genome.</title>
        <authorList>
            <consortium name="The Caenorhabditis remanei Sequencing Consortium"/>
            <person name="Wilson R.K."/>
        </authorList>
    </citation>
    <scope>NUCLEOTIDE SEQUENCE [LARGE SCALE GENOMIC DNA]</scope>
    <source>
        <strain evidence="2">PB4641</strain>
    </source>
</reference>
<sequence length="617" mass="69584">MASNIEGEVEEAVQHSLSASRTAGPAFRRSPPRESAHGSGLPSSVPIPIVPSSTEDLDWYNRNWEDSPPTPLSTSPSSVKEETVVSFEEITLEMLALQNHEPIQMYSDVVSGADFSRLVREFKERVKNLSRTITEEEKPREIAKEVLEDDENSTVAKIEYEIRDRWFMKYKAILDLCRRQQEPLGDIFTRVDCVVRRFTLWSEEIYIQQEVIEKLARTLCDDTTHFMLHTNFQHTYQCLQNGWYDQLQWNETRDEILGETDFDGVVGSEASEEGESSLFGRTGKSLNSLTKAQLVATNVNNDFMFSAYKETTNKVIQGLVSSLCQSTMKEVGKDKPLDKVPEWMGVVDDLLLDDDTEEVMETLFSAIRTVAPQILSKYFERGSGTDFNQDKSDDSQEVSDSHANSEQQDPVQEDVVEQQQQLESDVQSSSSGGLPYNLRPRRASQGWKRRSSQAQRKKKKEDDEEQGRGSGLDGEDGKEGDHGDVKDESSNQSASTESLLQNHSCHQGGKFVKNAHTHTFDLSGTTILEIMGGGVTDQADPLVPTLSNVCNPLSHQAVQQRTNSQSLTNRSVRPAKFRRLVASRLLADTLSPSPFRRRRQLPLHPPNRSLWRQSSFL</sequence>
<feature type="region of interest" description="Disordered" evidence="1">
    <location>
        <begin position="1"/>
        <end position="80"/>
    </location>
</feature>
<keyword evidence="3" id="KW-1185">Reference proteome</keyword>
<feature type="compositionally biased region" description="Basic residues" evidence="1">
    <location>
        <begin position="439"/>
        <end position="459"/>
    </location>
</feature>
<organism evidence="3">
    <name type="scientific">Caenorhabditis remanei</name>
    <name type="common">Caenorhabditis vulgaris</name>
    <dbReference type="NCBI Taxonomy" id="31234"/>
    <lineage>
        <taxon>Eukaryota</taxon>
        <taxon>Metazoa</taxon>
        <taxon>Ecdysozoa</taxon>
        <taxon>Nematoda</taxon>
        <taxon>Chromadorea</taxon>
        <taxon>Rhabditida</taxon>
        <taxon>Rhabditina</taxon>
        <taxon>Rhabditomorpha</taxon>
        <taxon>Rhabditoidea</taxon>
        <taxon>Rhabditidae</taxon>
        <taxon>Peloderinae</taxon>
        <taxon>Caenorhabditis</taxon>
    </lineage>
</organism>